<feature type="region of interest" description="Disordered" evidence="1">
    <location>
        <begin position="80"/>
        <end position="100"/>
    </location>
</feature>
<evidence type="ECO:0000313" key="2">
    <source>
        <dbReference type="EMBL" id="OAQ77558.1"/>
    </source>
</evidence>
<dbReference type="EMBL" id="LSBH01000006">
    <property type="protein sequence ID" value="OAQ77558.1"/>
    <property type="molecule type" value="Genomic_DNA"/>
</dbReference>
<evidence type="ECO:0000256" key="1">
    <source>
        <dbReference type="SAM" id="MobiDB-lite"/>
    </source>
</evidence>
<dbReference type="AlphaFoldDB" id="A0A179GJ61"/>
<reference evidence="2 3" key="1">
    <citation type="submission" date="2016-01" db="EMBL/GenBank/DDBJ databases">
        <title>Biosynthesis of antibiotic leucinostatins and their inhibition on Phytophthora in bio-control Purpureocillium lilacinum.</title>
        <authorList>
            <person name="Wang G."/>
            <person name="Liu Z."/>
            <person name="Lin R."/>
            <person name="Li E."/>
            <person name="Mao Z."/>
            <person name="Ling J."/>
            <person name="Yin W."/>
            <person name="Xie B."/>
        </authorList>
    </citation>
    <scope>NUCLEOTIDE SEQUENCE [LARGE SCALE GENOMIC DNA]</scope>
    <source>
        <strain evidence="2">PLBJ-1</strain>
    </source>
</reference>
<protein>
    <submittedName>
        <fullName evidence="2">Uncharacterized protein</fullName>
    </submittedName>
</protein>
<organism evidence="2 3">
    <name type="scientific">Purpureocillium lilacinum</name>
    <name type="common">Paecilomyces lilacinus</name>
    <dbReference type="NCBI Taxonomy" id="33203"/>
    <lineage>
        <taxon>Eukaryota</taxon>
        <taxon>Fungi</taxon>
        <taxon>Dikarya</taxon>
        <taxon>Ascomycota</taxon>
        <taxon>Pezizomycotina</taxon>
        <taxon>Sordariomycetes</taxon>
        <taxon>Hypocreomycetidae</taxon>
        <taxon>Hypocreales</taxon>
        <taxon>Ophiocordycipitaceae</taxon>
        <taxon>Purpureocillium</taxon>
    </lineage>
</organism>
<name>A0A179GJ61_PURLI</name>
<proteinExistence type="predicted"/>
<dbReference type="Proteomes" id="UP000078240">
    <property type="component" value="Unassembled WGS sequence"/>
</dbReference>
<evidence type="ECO:0000313" key="3">
    <source>
        <dbReference type="Proteomes" id="UP000078240"/>
    </source>
</evidence>
<sequence>MESAIVTTRCHVSNEELSRQGSVWHAGWCSRFADGSGGRSGQIRLISCYRNITSQTAAAGIPSISGMSWTGRWAWRTRERQPVGTGEIGSAVDTSKRSRLRRRRPMSIKGLWAKHPST</sequence>
<accession>A0A179GJ61</accession>
<comment type="caution">
    <text evidence="2">The sequence shown here is derived from an EMBL/GenBank/DDBJ whole genome shotgun (WGS) entry which is preliminary data.</text>
</comment>
<gene>
    <name evidence="2" type="ORF">VFPBJ_08030</name>
</gene>